<dbReference type="Proteomes" id="UP000006868">
    <property type="component" value="Plasmid pSC2"/>
</dbReference>
<dbReference type="EMBL" id="CP002214">
    <property type="protein sequence ID" value="ADO59725.1"/>
    <property type="molecule type" value="Genomic_DNA"/>
</dbReference>
<dbReference type="Pfam" id="PF02899">
    <property type="entry name" value="Phage_int_SAM_1"/>
    <property type="match status" value="1"/>
</dbReference>
<keyword evidence="8" id="KW-0614">Plasmid</keyword>
<reference evidence="8 9" key="1">
    <citation type="journal article" date="2011" name="J. Bacteriol.">
        <title>Complete genome sequence of Paenibacillus polymyxa SC2, a strain of plant growth-promoting Rhizobacterium with broad-spectrum antimicrobial activity.</title>
        <authorList>
            <person name="Ma M."/>
            <person name="Wang C."/>
            <person name="Ding Y."/>
            <person name="Li L."/>
            <person name="Shen D."/>
            <person name="Jiang X."/>
            <person name="Guan D."/>
            <person name="Cao F."/>
            <person name="Chen H."/>
            <person name="Feng R."/>
            <person name="Wang X."/>
            <person name="Ge Y."/>
            <person name="Yao L."/>
            <person name="Bing X."/>
            <person name="Yang X."/>
            <person name="Li J."/>
            <person name="Du B."/>
        </authorList>
    </citation>
    <scope>NUCLEOTIDE SEQUENCE [LARGE SCALE GENOMIC DNA]</scope>
    <source>
        <strain evidence="8 9">SC2</strain>
        <plasmid evidence="9">pSC2</plasmid>
    </source>
</reference>
<dbReference type="Pfam" id="PF00589">
    <property type="entry name" value="Phage_integrase"/>
    <property type="match status" value="1"/>
</dbReference>
<keyword evidence="3 5" id="KW-0238">DNA-binding</keyword>
<dbReference type="KEGG" id="ppm:PPSC2_26545"/>
<dbReference type="InterPro" id="IPR013762">
    <property type="entry name" value="Integrase-like_cat_sf"/>
</dbReference>
<evidence type="ECO:0000256" key="5">
    <source>
        <dbReference type="PROSITE-ProRule" id="PRU01248"/>
    </source>
</evidence>
<dbReference type="RefSeq" id="WP_013386139.1">
    <property type="nucleotide sequence ID" value="NC_014628.2"/>
</dbReference>
<dbReference type="InterPro" id="IPR044068">
    <property type="entry name" value="CB"/>
</dbReference>
<feature type="domain" description="Tyr recombinase" evidence="6">
    <location>
        <begin position="122"/>
        <end position="317"/>
    </location>
</feature>
<dbReference type="HOGENOM" id="CLU_876747_0_0_9"/>
<dbReference type="InterPro" id="IPR002104">
    <property type="entry name" value="Integrase_catalytic"/>
</dbReference>
<dbReference type="PATRIC" id="fig|886882.15.peg.5599"/>
<organism evidence="8 9">
    <name type="scientific">Paenibacillus polymyxa (strain SC2)</name>
    <name type="common">Bacillus polymyxa</name>
    <dbReference type="NCBI Taxonomy" id="886882"/>
    <lineage>
        <taxon>Bacteria</taxon>
        <taxon>Bacillati</taxon>
        <taxon>Bacillota</taxon>
        <taxon>Bacilli</taxon>
        <taxon>Bacillales</taxon>
        <taxon>Paenibacillaceae</taxon>
        <taxon>Paenibacillus</taxon>
    </lineage>
</organism>
<comment type="similarity">
    <text evidence="1">Belongs to the 'phage' integrase family.</text>
</comment>
<evidence type="ECO:0000313" key="8">
    <source>
        <dbReference type="EMBL" id="ADO59725.1"/>
    </source>
</evidence>
<dbReference type="AlphaFoldDB" id="E3EK16"/>
<dbReference type="Gene3D" id="1.10.443.10">
    <property type="entry name" value="Intergrase catalytic core"/>
    <property type="match status" value="1"/>
</dbReference>
<evidence type="ECO:0000259" key="6">
    <source>
        <dbReference type="PROSITE" id="PS51898"/>
    </source>
</evidence>
<dbReference type="InterPro" id="IPR011010">
    <property type="entry name" value="DNA_brk_join_enz"/>
</dbReference>
<dbReference type="PROSITE" id="PS51898">
    <property type="entry name" value="TYR_RECOMBINASE"/>
    <property type="match status" value="1"/>
</dbReference>
<dbReference type="PANTHER" id="PTHR30349">
    <property type="entry name" value="PHAGE INTEGRASE-RELATED"/>
    <property type="match status" value="1"/>
</dbReference>
<dbReference type="GO" id="GO:0015074">
    <property type="term" value="P:DNA integration"/>
    <property type="evidence" value="ECO:0007669"/>
    <property type="project" value="UniProtKB-KW"/>
</dbReference>
<dbReference type="eggNOG" id="COG0582">
    <property type="taxonomic scope" value="Bacteria"/>
</dbReference>
<evidence type="ECO:0000256" key="2">
    <source>
        <dbReference type="ARBA" id="ARBA00022908"/>
    </source>
</evidence>
<dbReference type="PROSITE" id="PS51900">
    <property type="entry name" value="CB"/>
    <property type="match status" value="1"/>
</dbReference>
<dbReference type="SUPFAM" id="SSF56349">
    <property type="entry name" value="DNA breaking-rejoining enzymes"/>
    <property type="match status" value="1"/>
</dbReference>
<geneLocation type="plasmid" evidence="8 9">
    <name>pSC2</name>
</geneLocation>
<dbReference type="PANTHER" id="PTHR30349:SF41">
    <property type="entry name" value="INTEGRASE_RECOMBINASE PROTEIN MJ0367-RELATED"/>
    <property type="match status" value="1"/>
</dbReference>
<dbReference type="CDD" id="cd00397">
    <property type="entry name" value="DNA_BRE_C"/>
    <property type="match status" value="1"/>
</dbReference>
<feature type="domain" description="Core-binding (CB)" evidence="7">
    <location>
        <begin position="1"/>
        <end position="97"/>
    </location>
</feature>
<dbReference type="GO" id="GO:0003677">
    <property type="term" value="F:DNA binding"/>
    <property type="evidence" value="ECO:0007669"/>
    <property type="project" value="UniProtKB-UniRule"/>
</dbReference>
<accession>E3EK16</accession>
<evidence type="ECO:0000256" key="3">
    <source>
        <dbReference type="ARBA" id="ARBA00023125"/>
    </source>
</evidence>
<protein>
    <recommendedName>
        <fullName evidence="10">Tyrosine recombinase XerC</fullName>
    </recommendedName>
</protein>
<evidence type="ECO:0000259" key="7">
    <source>
        <dbReference type="PROSITE" id="PS51900"/>
    </source>
</evidence>
<evidence type="ECO:0000256" key="1">
    <source>
        <dbReference type="ARBA" id="ARBA00008857"/>
    </source>
</evidence>
<dbReference type="InterPro" id="IPR050090">
    <property type="entry name" value="Tyrosine_recombinase_XerCD"/>
</dbReference>
<evidence type="ECO:0008006" key="10">
    <source>
        <dbReference type="Google" id="ProtNLM"/>
    </source>
</evidence>
<dbReference type="GO" id="GO:0006310">
    <property type="term" value="P:DNA recombination"/>
    <property type="evidence" value="ECO:0007669"/>
    <property type="project" value="UniProtKB-KW"/>
</dbReference>
<keyword evidence="2" id="KW-0229">DNA integration</keyword>
<sequence length="317" mass="37397">MSVIKWIRYYSLELKALNRSSHTVRTYGYDLQQFVLYIRDQRLPSQMDTFQFKQACQSYLLSLQTYHDEDRGEELPYDDATINRKRSSLRSFIRFLSRLNYITEDFSSEIELSNSLAQPPQVLLTYEEINEMTKILDQRIFYGKTEELRLMHRRNKVAFLTLLETGIKVWELLILKWGNILLDQNTIVIPKRKSIETRDVPCSNSLAQEFRLYLEHMRKLKNFDPSFLDGFLFFGAGKSPMIAITPKTIERMFDSLAKEAGIENKNVTPQSLRHTMVHYQIGQQKSIEELTHLLGYSRKSVAKHMYDQHEFVNIISK</sequence>
<proteinExistence type="inferred from homology"/>
<evidence type="ECO:0000313" key="9">
    <source>
        <dbReference type="Proteomes" id="UP000006868"/>
    </source>
</evidence>
<dbReference type="InterPro" id="IPR004107">
    <property type="entry name" value="Integrase_SAM-like_N"/>
</dbReference>
<keyword evidence="4" id="KW-0233">DNA recombination</keyword>
<gene>
    <name evidence="8" type="ORF">PPSC2_26545</name>
</gene>
<name>E3EK16_PAEPS</name>
<dbReference type="Gene3D" id="1.10.150.130">
    <property type="match status" value="1"/>
</dbReference>
<evidence type="ECO:0000256" key="4">
    <source>
        <dbReference type="ARBA" id="ARBA00023172"/>
    </source>
</evidence>
<dbReference type="InterPro" id="IPR010998">
    <property type="entry name" value="Integrase_recombinase_N"/>
</dbReference>